<gene>
    <name evidence="1" type="ORF">H1Rhizo26FD1160_000003</name>
</gene>
<name>A0A514DAX5_9VIRU</name>
<evidence type="ECO:0000313" key="1">
    <source>
        <dbReference type="EMBL" id="QDH90762.1"/>
    </source>
</evidence>
<organism evidence="1">
    <name type="scientific">Leviviridae sp</name>
    <dbReference type="NCBI Taxonomy" id="2027243"/>
    <lineage>
        <taxon>Viruses</taxon>
        <taxon>Riboviria</taxon>
        <taxon>Orthornavirae</taxon>
        <taxon>Lenarviricota</taxon>
        <taxon>Leviviricetes</taxon>
        <taxon>Norzivirales</taxon>
        <taxon>Fiersviridae</taxon>
    </lineage>
</organism>
<reference evidence="1" key="1">
    <citation type="submission" date="2019-05" db="EMBL/GenBank/DDBJ databases">
        <title>Metatranscriptomic reconstruction reveals RNA viruses with the potential to shape carbon cycling in soil.</title>
        <authorList>
            <person name="Starr E.P."/>
            <person name="Nuccio E."/>
            <person name="Pett-Ridge J."/>
            <person name="Banfield J.F."/>
            <person name="Firestone M.K."/>
        </authorList>
    </citation>
    <scope>NUCLEOTIDE SEQUENCE</scope>
    <source>
        <strain evidence="1">H1_Rhizo_26_FD_scaffold_1160</strain>
    </source>
</reference>
<proteinExistence type="predicted"/>
<accession>A0A514DAX5</accession>
<dbReference type="EMBL" id="MN035769">
    <property type="protein sequence ID" value="QDH90762.1"/>
    <property type="molecule type" value="Genomic_RNA"/>
</dbReference>
<sequence length="119" mass="12590">MLADPQSVTVGGSTISIPRVTEVGNYTEYYSADGITSLRITQASSANKRRHSLTLRTAKIAADPISGLNSRKLSNITVTVDRPVDGFTVTEIKDQLVALATLLTASSAATAIKIIQGEK</sequence>
<protein>
    <submittedName>
        <fullName evidence="1">Uncharacterized protein</fullName>
    </submittedName>
</protein>